<keyword evidence="5" id="KW-0812">Transmembrane</keyword>
<feature type="domain" description="Cytochrome c" evidence="6">
    <location>
        <begin position="50"/>
        <end position="157"/>
    </location>
</feature>
<sequence length="325" mass="35639">MKTVAKKILRILAWTFGILVVVVLAVGGYVKIFLPSVGPAPDLKVEATPARIERGRYLATNVMGCVGCHTLNDPSKKYARQTGAGGERWELPMGVFYSANITPTGVGDYTDGELYRALTCGVTKDGRALFPIMPYDLIGQCDPEDVKSLIAYMRTLAPAGEKWPEPDLKFPFNLVVNTIPARAQPKPKPSPEQEIAYGEYLVNAGVCTHCHTPRETDLPHDSVFLAGGNDFDLHNGKIVRSANITPHPTSGIGKWTKEYFISRFKACDSLSYEQIKAMNTVMPWSIFSGMTDQDLGAIYAYLRTLPPVNKPIQKYPEVNAIAGGN</sequence>
<dbReference type="Gene3D" id="1.10.760.10">
    <property type="entry name" value="Cytochrome c-like domain"/>
    <property type="match status" value="2"/>
</dbReference>
<dbReference type="Proteomes" id="UP000613030">
    <property type="component" value="Unassembled WGS sequence"/>
</dbReference>
<evidence type="ECO:0000256" key="1">
    <source>
        <dbReference type="ARBA" id="ARBA00022617"/>
    </source>
</evidence>
<evidence type="ECO:0000256" key="2">
    <source>
        <dbReference type="ARBA" id="ARBA00022723"/>
    </source>
</evidence>
<dbReference type="InterPro" id="IPR051459">
    <property type="entry name" value="Cytochrome_c-type_DH"/>
</dbReference>
<dbReference type="InterPro" id="IPR036909">
    <property type="entry name" value="Cyt_c-like_dom_sf"/>
</dbReference>
<evidence type="ECO:0000313" key="8">
    <source>
        <dbReference type="Proteomes" id="UP000613030"/>
    </source>
</evidence>
<dbReference type="SUPFAM" id="SSF46626">
    <property type="entry name" value="Cytochrome c"/>
    <property type="match status" value="2"/>
</dbReference>
<dbReference type="RefSeq" id="WP_202010375.1">
    <property type="nucleotide sequence ID" value="NZ_JAERRB010000004.1"/>
</dbReference>
<gene>
    <name evidence="7" type="ORF">JI741_13765</name>
</gene>
<keyword evidence="2 4" id="KW-0479">Metal-binding</keyword>
<dbReference type="EMBL" id="JAERRB010000004">
    <property type="protein sequence ID" value="MBL0742292.1"/>
    <property type="molecule type" value="Genomic_DNA"/>
</dbReference>
<accession>A0ABS1KSQ2</accession>
<keyword evidence="5" id="KW-1133">Transmembrane helix</keyword>
<proteinExistence type="predicted"/>
<feature type="transmembrane region" description="Helical" evidence="5">
    <location>
        <begin position="12"/>
        <end position="34"/>
    </location>
</feature>
<keyword evidence="1 4" id="KW-0349">Heme</keyword>
<dbReference type="PANTHER" id="PTHR35008:SF8">
    <property type="entry name" value="ALCOHOL DEHYDROGENASE CYTOCHROME C SUBUNIT"/>
    <property type="match status" value="1"/>
</dbReference>
<feature type="domain" description="Cytochrome c" evidence="6">
    <location>
        <begin position="193"/>
        <end position="306"/>
    </location>
</feature>
<evidence type="ECO:0000259" key="6">
    <source>
        <dbReference type="PROSITE" id="PS51007"/>
    </source>
</evidence>
<comment type="caution">
    <text evidence="7">The sequence shown here is derived from an EMBL/GenBank/DDBJ whole genome shotgun (WGS) entry which is preliminary data.</text>
</comment>
<evidence type="ECO:0000313" key="7">
    <source>
        <dbReference type="EMBL" id="MBL0742292.1"/>
    </source>
</evidence>
<keyword evidence="8" id="KW-1185">Reference proteome</keyword>
<dbReference type="PROSITE" id="PS51007">
    <property type="entry name" value="CYTC"/>
    <property type="match status" value="2"/>
</dbReference>
<dbReference type="PANTHER" id="PTHR35008">
    <property type="entry name" value="BLL4482 PROTEIN-RELATED"/>
    <property type="match status" value="1"/>
</dbReference>
<evidence type="ECO:0000256" key="3">
    <source>
        <dbReference type="ARBA" id="ARBA00023004"/>
    </source>
</evidence>
<evidence type="ECO:0000256" key="5">
    <source>
        <dbReference type="SAM" id="Phobius"/>
    </source>
</evidence>
<name>A0ABS1KSQ2_9BACT</name>
<reference evidence="7 8" key="1">
    <citation type="submission" date="2021-01" db="EMBL/GenBank/DDBJ databases">
        <title>Chryseolinea sp. Jin1 Genome sequencing and assembly.</title>
        <authorList>
            <person name="Kim I."/>
        </authorList>
    </citation>
    <scope>NUCLEOTIDE SEQUENCE [LARGE SCALE GENOMIC DNA]</scope>
    <source>
        <strain evidence="7 8">Jin1</strain>
    </source>
</reference>
<keyword evidence="5" id="KW-0472">Membrane</keyword>
<protein>
    <submittedName>
        <fullName evidence="7">C-type cytochrome</fullName>
    </submittedName>
</protein>
<organism evidence="7 8">
    <name type="scientific">Chryseolinea lacunae</name>
    <dbReference type="NCBI Taxonomy" id="2801331"/>
    <lineage>
        <taxon>Bacteria</taxon>
        <taxon>Pseudomonadati</taxon>
        <taxon>Bacteroidota</taxon>
        <taxon>Cytophagia</taxon>
        <taxon>Cytophagales</taxon>
        <taxon>Fulvivirgaceae</taxon>
        <taxon>Chryseolinea</taxon>
    </lineage>
</organism>
<evidence type="ECO:0000256" key="4">
    <source>
        <dbReference type="PROSITE-ProRule" id="PRU00433"/>
    </source>
</evidence>
<keyword evidence="3 4" id="KW-0408">Iron</keyword>
<dbReference type="Pfam" id="PF00034">
    <property type="entry name" value="Cytochrom_C"/>
    <property type="match status" value="1"/>
</dbReference>
<dbReference type="InterPro" id="IPR009056">
    <property type="entry name" value="Cyt_c-like_dom"/>
</dbReference>